<feature type="domain" description="Bacterial sugar transferase" evidence="3">
    <location>
        <begin position="14"/>
        <end position="189"/>
    </location>
</feature>
<keyword evidence="2" id="KW-0812">Transmembrane</keyword>
<reference evidence="4 5" key="1">
    <citation type="submission" date="2015-07" db="EMBL/GenBank/DDBJ databases">
        <title>High-quality draft genome sequence of Oceanobacillus caeni HM6, a bacillus isolated from a human feces.</title>
        <authorList>
            <person name="Kumar J."/>
            <person name="Verma M.K."/>
            <person name="Pandey R."/>
            <person name="Bhambi M."/>
            <person name="Chauhan N."/>
        </authorList>
    </citation>
    <scope>NUCLEOTIDE SEQUENCE [LARGE SCALE GENOMIC DNA]</scope>
    <source>
        <strain evidence="4 5">HM6</strain>
    </source>
</reference>
<evidence type="ECO:0000313" key="4">
    <source>
        <dbReference type="EMBL" id="KPH75930.1"/>
    </source>
</evidence>
<dbReference type="PANTHER" id="PTHR30576">
    <property type="entry name" value="COLANIC BIOSYNTHESIS UDP-GLUCOSE LIPID CARRIER TRANSFERASE"/>
    <property type="match status" value="1"/>
</dbReference>
<organism evidence="4 5">
    <name type="scientific">Oceanobacillus caeni</name>
    <dbReference type="NCBI Taxonomy" id="405946"/>
    <lineage>
        <taxon>Bacteria</taxon>
        <taxon>Bacillati</taxon>
        <taxon>Bacillota</taxon>
        <taxon>Bacilli</taxon>
        <taxon>Bacillales</taxon>
        <taxon>Bacillaceae</taxon>
        <taxon>Oceanobacillus</taxon>
    </lineage>
</organism>
<protein>
    <recommendedName>
        <fullName evidence="3">Bacterial sugar transferase domain-containing protein</fullName>
    </recommendedName>
</protein>
<gene>
    <name evidence="4" type="ORF">AFL42_07790</name>
</gene>
<proteinExistence type="inferred from homology"/>
<dbReference type="Proteomes" id="UP000037854">
    <property type="component" value="Unassembled WGS sequence"/>
</dbReference>
<dbReference type="EMBL" id="LGTK01000020">
    <property type="protein sequence ID" value="KPH75930.1"/>
    <property type="molecule type" value="Genomic_DNA"/>
</dbReference>
<comment type="caution">
    <text evidence="4">The sequence shown here is derived from an EMBL/GenBank/DDBJ whole genome shotgun (WGS) entry which is preliminary data.</text>
</comment>
<accession>A0ABR5MJV8</accession>
<keyword evidence="5" id="KW-1185">Reference proteome</keyword>
<sequence>MEKGKRRIFQLSIKRFLDICAALFTLTICSPIYLIVAIYIKSNTKEDILFKQERAGLNGKPFICYKFRTMTSETDSEGNLLPDEFRLKKWGKFLRSTSLDELPQFVNILKGDMSLIGPRALHVRYLQRYTQEQMRRHEMRPGMTSWTAVNGRNNINWDKKFEMDVWYIDNWSLLLDIKIFFLTFYTVFKREGINQEGYATREEFLGSKEDQKNAN</sequence>
<evidence type="ECO:0000256" key="1">
    <source>
        <dbReference type="ARBA" id="ARBA00006464"/>
    </source>
</evidence>
<keyword evidence="2" id="KW-0472">Membrane</keyword>
<evidence type="ECO:0000259" key="3">
    <source>
        <dbReference type="Pfam" id="PF02397"/>
    </source>
</evidence>
<feature type="transmembrane region" description="Helical" evidence="2">
    <location>
        <begin position="21"/>
        <end position="40"/>
    </location>
</feature>
<dbReference type="RefSeq" id="WP_060668310.1">
    <property type="nucleotide sequence ID" value="NZ_LGTK01000020.1"/>
</dbReference>
<dbReference type="Pfam" id="PF02397">
    <property type="entry name" value="Bac_transf"/>
    <property type="match status" value="1"/>
</dbReference>
<dbReference type="PANTHER" id="PTHR30576:SF8">
    <property type="entry name" value="UNDECAPRENYL-PHOSPHATE GALACTOSE PHOSPHOTRANSFERASE"/>
    <property type="match status" value="1"/>
</dbReference>
<evidence type="ECO:0000256" key="2">
    <source>
        <dbReference type="SAM" id="Phobius"/>
    </source>
</evidence>
<dbReference type="InterPro" id="IPR003362">
    <property type="entry name" value="Bact_transf"/>
</dbReference>
<keyword evidence="2" id="KW-1133">Transmembrane helix</keyword>
<evidence type="ECO:0000313" key="5">
    <source>
        <dbReference type="Proteomes" id="UP000037854"/>
    </source>
</evidence>
<name>A0ABR5MJV8_9BACI</name>
<comment type="similarity">
    <text evidence="1">Belongs to the bacterial sugar transferase family.</text>
</comment>